<dbReference type="CDD" id="cd23763">
    <property type="entry name" value="ASKHA_ATPase_ROK"/>
    <property type="match status" value="1"/>
</dbReference>
<evidence type="ECO:0000313" key="3">
    <source>
        <dbReference type="Proteomes" id="UP000253961"/>
    </source>
</evidence>
<evidence type="ECO:0000256" key="1">
    <source>
        <dbReference type="ARBA" id="ARBA00006479"/>
    </source>
</evidence>
<dbReference type="SUPFAM" id="SSF53067">
    <property type="entry name" value="Actin-like ATPase domain"/>
    <property type="match status" value="1"/>
</dbReference>
<comment type="similarity">
    <text evidence="1">Belongs to the ROK (NagC/XylR) family.</text>
</comment>
<reference evidence="2 3" key="1">
    <citation type="submission" date="2018-07" db="EMBL/GenBank/DDBJ databases">
        <title>Pedobacter sp. nov., isolated from soil.</title>
        <authorList>
            <person name="Zhou L.Y."/>
            <person name="Du Z.J."/>
        </authorList>
    </citation>
    <scope>NUCLEOTIDE SEQUENCE [LARGE SCALE GENOMIC DNA]</scope>
    <source>
        <strain evidence="2 3">JDX94</strain>
    </source>
</reference>
<comment type="caution">
    <text evidence="2">The sequence shown here is derived from an EMBL/GenBank/DDBJ whole genome shotgun (WGS) entry which is preliminary data.</text>
</comment>
<dbReference type="Gene3D" id="3.30.420.40">
    <property type="match status" value="3"/>
</dbReference>
<dbReference type="Pfam" id="PF00480">
    <property type="entry name" value="ROK"/>
    <property type="match status" value="1"/>
</dbReference>
<dbReference type="EMBL" id="QPKV01000005">
    <property type="protein sequence ID" value="RDC55947.1"/>
    <property type="molecule type" value="Genomic_DNA"/>
</dbReference>
<dbReference type="PANTHER" id="PTHR18964:SF149">
    <property type="entry name" value="BIFUNCTIONAL UDP-N-ACETYLGLUCOSAMINE 2-EPIMERASE_N-ACETYLMANNOSAMINE KINASE"/>
    <property type="match status" value="1"/>
</dbReference>
<accession>A0A369PY79</accession>
<dbReference type="InterPro" id="IPR000600">
    <property type="entry name" value="ROK"/>
</dbReference>
<dbReference type="AlphaFoldDB" id="A0A369PY79"/>
<proteinExistence type="inferred from homology"/>
<gene>
    <name evidence="2" type="ORF">DU508_13890</name>
</gene>
<sequence length="290" mass="31623">MKIDIVKKNIILGVDIGGSHITSALVDVTSGQIIEGSWKRERIDSQSGAEAIIAAWCTVMQDSLLCAEHSGKIAIAMPGPFDYTKGISYMKGMGKFDALYEQNVRALILGRLSKVASEVYFINDAGCFLQGEITHGEASKYKKVMGFTIGTGFGSASGNEGVATDADYWQYPFLGGICEDFFSSKWFVSKYVEYSGKLVINVKDLIENADNANPLFQIFDEFSINLGTFLARIFKDHHFECVVLGGNISKASPLFLPQLQYHLKVRSMAVPIIISKKGENAALIGAACSI</sequence>
<dbReference type="Proteomes" id="UP000253961">
    <property type="component" value="Unassembled WGS sequence"/>
</dbReference>
<protein>
    <submittedName>
        <fullName evidence="2">ROK family protein</fullName>
    </submittedName>
</protein>
<dbReference type="PANTHER" id="PTHR18964">
    <property type="entry name" value="ROK (REPRESSOR, ORF, KINASE) FAMILY"/>
    <property type="match status" value="1"/>
</dbReference>
<name>A0A369PY79_9SPHI</name>
<dbReference type="InterPro" id="IPR043129">
    <property type="entry name" value="ATPase_NBD"/>
</dbReference>
<evidence type="ECO:0000313" key="2">
    <source>
        <dbReference type="EMBL" id="RDC55947.1"/>
    </source>
</evidence>
<keyword evidence="3" id="KW-1185">Reference proteome</keyword>
<organism evidence="2 3">
    <name type="scientific">Pedobacter chinensis</name>
    <dbReference type="NCBI Taxonomy" id="2282421"/>
    <lineage>
        <taxon>Bacteria</taxon>
        <taxon>Pseudomonadati</taxon>
        <taxon>Bacteroidota</taxon>
        <taxon>Sphingobacteriia</taxon>
        <taxon>Sphingobacteriales</taxon>
        <taxon>Sphingobacteriaceae</taxon>
        <taxon>Pedobacter</taxon>
    </lineage>
</organism>